<name>A0A561E1E5_9MICO</name>
<accession>A0A561E1E5</accession>
<feature type="region of interest" description="Disordered" evidence="1">
    <location>
        <begin position="146"/>
        <end position="167"/>
    </location>
</feature>
<dbReference type="PANTHER" id="PTHR37507">
    <property type="entry name" value="SPORULATION PROTEIN YDCC"/>
    <property type="match status" value="1"/>
</dbReference>
<feature type="region of interest" description="Disordered" evidence="1">
    <location>
        <begin position="309"/>
        <end position="333"/>
    </location>
</feature>
<reference evidence="2 3" key="1">
    <citation type="submission" date="2019-06" db="EMBL/GenBank/DDBJ databases">
        <title>Sequencing the genomes of 1000 actinobacteria strains.</title>
        <authorList>
            <person name="Klenk H.-P."/>
        </authorList>
    </citation>
    <scope>NUCLEOTIDE SEQUENCE [LARGE SCALE GENOMIC DNA]</scope>
    <source>
        <strain evidence="2 3">DSM 19560</strain>
    </source>
</reference>
<protein>
    <recommendedName>
        <fullName evidence="4">Outer membrane lipoprotein-sorting protein</fullName>
    </recommendedName>
</protein>
<comment type="caution">
    <text evidence="2">The sequence shown here is derived from an EMBL/GenBank/DDBJ whole genome shotgun (WGS) entry which is preliminary data.</text>
</comment>
<evidence type="ECO:0000313" key="2">
    <source>
        <dbReference type="EMBL" id="TWE09433.1"/>
    </source>
</evidence>
<dbReference type="InterPro" id="IPR052944">
    <property type="entry name" value="Sporulation_related"/>
</dbReference>
<dbReference type="Gene3D" id="2.50.20.10">
    <property type="entry name" value="Lipoprotein localisation LolA/LolB/LppX"/>
    <property type="match status" value="1"/>
</dbReference>
<dbReference type="AlphaFoldDB" id="A0A561E1E5"/>
<organism evidence="2 3">
    <name type="scientific">Rudaeicoccus suwonensis</name>
    <dbReference type="NCBI Taxonomy" id="657409"/>
    <lineage>
        <taxon>Bacteria</taxon>
        <taxon>Bacillati</taxon>
        <taxon>Actinomycetota</taxon>
        <taxon>Actinomycetes</taxon>
        <taxon>Micrococcales</taxon>
        <taxon>Dermacoccaceae</taxon>
        <taxon>Rudaeicoccus</taxon>
    </lineage>
</organism>
<dbReference type="PANTHER" id="PTHR37507:SF2">
    <property type="entry name" value="SPORULATION PROTEIN YDCC"/>
    <property type="match status" value="1"/>
</dbReference>
<feature type="compositionally biased region" description="Polar residues" evidence="1">
    <location>
        <begin position="155"/>
        <end position="167"/>
    </location>
</feature>
<keyword evidence="3" id="KW-1185">Reference proteome</keyword>
<dbReference type="SUPFAM" id="SSF89392">
    <property type="entry name" value="Prokaryotic lipoproteins and lipoprotein localization factors"/>
    <property type="match status" value="1"/>
</dbReference>
<evidence type="ECO:0000256" key="1">
    <source>
        <dbReference type="SAM" id="MobiDB-lite"/>
    </source>
</evidence>
<evidence type="ECO:0000313" key="3">
    <source>
        <dbReference type="Proteomes" id="UP000318297"/>
    </source>
</evidence>
<dbReference type="RefSeq" id="WP_145230081.1">
    <property type="nucleotide sequence ID" value="NZ_VIVQ01000003.1"/>
</dbReference>
<dbReference type="OrthoDB" id="4822274at2"/>
<sequence length="388" mass="39586">MSLFDRRPALRWVAPGAALAVVVVGTQIATRLPADAAVTLPHITAAQLLTQVESAKPQALQGTVSVSMNLGLPSLPTSMTGGSDSAQPLSWLSGTHTAKVWYDGAAGSRVALLGDGSETDIYAISTGVWVWNSADRSVEHIAPPVVTGNHRQHPLKSNSTGTTADSQALTTPEGVASWALQQLDATTAVTTSSNVSVAGRSAYQLVLTPKTSGTKIGSVRVAFDAATKVPLRAEVYAAGASSPAVSVGFSSVSFTKPAAGNFDFTPPPGAKVTVQQMPAKPSANSLSSLGLTAPTVTGTGWASVATGTLPMTNPNVTEGDSGQGSPQRTSNSATSMTQLLKLLPTVSGSWGTGHLLSTSLFTAVLANDGRYAIGAVPAQTLYTALAKH</sequence>
<dbReference type="InterPro" id="IPR029046">
    <property type="entry name" value="LolA/LolB/LppX"/>
</dbReference>
<dbReference type="Proteomes" id="UP000318297">
    <property type="component" value="Unassembled WGS sequence"/>
</dbReference>
<gene>
    <name evidence="2" type="ORF">BKA23_3136</name>
</gene>
<evidence type="ECO:0008006" key="4">
    <source>
        <dbReference type="Google" id="ProtNLM"/>
    </source>
</evidence>
<dbReference type="EMBL" id="VIVQ01000003">
    <property type="protein sequence ID" value="TWE09433.1"/>
    <property type="molecule type" value="Genomic_DNA"/>
</dbReference>
<proteinExistence type="predicted"/>